<dbReference type="RefSeq" id="WP_152124096.1">
    <property type="nucleotide sequence ID" value="NZ_WELI01000003.1"/>
</dbReference>
<dbReference type="InterPro" id="IPR036378">
    <property type="entry name" value="FAS1_dom_sf"/>
</dbReference>
<dbReference type="SUPFAM" id="SSF82153">
    <property type="entry name" value="FAS1 domain"/>
    <property type="match status" value="1"/>
</dbReference>
<feature type="compositionally biased region" description="Low complexity" evidence="1">
    <location>
        <begin position="114"/>
        <end position="137"/>
    </location>
</feature>
<gene>
    <name evidence="4" type="ORF">F5984_09875</name>
</gene>
<comment type="caution">
    <text evidence="4">The sequence shown here is derived from an EMBL/GenBank/DDBJ whole genome shotgun (WGS) entry which is preliminary data.</text>
</comment>
<dbReference type="InterPro" id="IPR000782">
    <property type="entry name" value="FAS1_domain"/>
</dbReference>
<accession>A0A7J5U0P7</accession>
<dbReference type="AlphaFoldDB" id="A0A7J5U0P7"/>
<dbReference type="EMBL" id="WELI01000003">
    <property type="protein sequence ID" value="KAB7731111.1"/>
    <property type="molecule type" value="Genomic_DNA"/>
</dbReference>
<protein>
    <submittedName>
        <fullName evidence="4">Fasciclin domain-containing protein</fullName>
    </submittedName>
</protein>
<evidence type="ECO:0000313" key="4">
    <source>
        <dbReference type="EMBL" id="KAB7731111.1"/>
    </source>
</evidence>
<dbReference type="PANTHER" id="PTHR10900:SF77">
    <property type="entry name" value="FI19380P1"/>
    <property type="match status" value="1"/>
</dbReference>
<keyword evidence="2" id="KW-0732">Signal</keyword>
<proteinExistence type="predicted"/>
<feature type="region of interest" description="Disordered" evidence="1">
    <location>
        <begin position="27"/>
        <end position="195"/>
    </location>
</feature>
<reference evidence="4 5" key="1">
    <citation type="submission" date="2019-10" db="EMBL/GenBank/DDBJ databases">
        <title>Rudanella paleaurantiibacter sp. nov., isolated from sludge.</title>
        <authorList>
            <person name="Xu S.Q."/>
        </authorList>
    </citation>
    <scope>NUCLEOTIDE SEQUENCE [LARGE SCALE GENOMIC DNA]</scope>
    <source>
        <strain evidence="4 5">HX-22-17</strain>
    </source>
</reference>
<dbReference type="Gene3D" id="2.30.180.10">
    <property type="entry name" value="FAS1 domain"/>
    <property type="match status" value="1"/>
</dbReference>
<dbReference type="PROSITE" id="PS50213">
    <property type="entry name" value="FAS1"/>
    <property type="match status" value="1"/>
</dbReference>
<keyword evidence="5" id="KW-1185">Reference proteome</keyword>
<feature type="signal peptide" evidence="2">
    <location>
        <begin position="1"/>
        <end position="23"/>
    </location>
</feature>
<evidence type="ECO:0000256" key="1">
    <source>
        <dbReference type="SAM" id="MobiDB-lite"/>
    </source>
</evidence>
<dbReference type="SMART" id="SM00554">
    <property type="entry name" value="FAS1"/>
    <property type="match status" value="1"/>
</dbReference>
<dbReference type="Proteomes" id="UP000488299">
    <property type="component" value="Unassembled WGS sequence"/>
</dbReference>
<feature type="domain" description="FAS1" evidence="3">
    <location>
        <begin position="212"/>
        <end position="357"/>
    </location>
</feature>
<feature type="compositionally biased region" description="Polar residues" evidence="1">
    <location>
        <begin position="138"/>
        <end position="148"/>
    </location>
</feature>
<sequence length="367" mass="38500">MNLPKTLGLATVSLVWLTTTASAQRVTTNPTAVPNTVSTPTFQPDTLRPSREQMLNDNTAGQDDADRKNRRERRRNMRRNNRSDVNSRQNRQGSTTPEGATGNSGRQDATYRESSTSNGTVNNNSNTTNYNSNQVTTAPTGVGSNPSATGAAGDVRPGTVSAGSAGAGRSTTTEKATAGDPNLNRPAATGTGTAVSKAENAPIVNTTASVGRTSVGDFIAAQPDYTTLQNAFQSAQIDKNLREGQSYTVFAPSNAAFKKLPAKIQNVLLEGQNRDALSTLLSYHVVPGVLDVAALTRQIGAGNGSAQLKTLSGATLTAKLGSDGKVVLTDEQGHTSRIDTPNQVQTNGVVHGIDTVLMPKESSVMFR</sequence>
<organism evidence="4 5">
    <name type="scientific">Rudanella paleaurantiibacter</name>
    <dbReference type="NCBI Taxonomy" id="2614655"/>
    <lineage>
        <taxon>Bacteria</taxon>
        <taxon>Pseudomonadati</taxon>
        <taxon>Bacteroidota</taxon>
        <taxon>Cytophagia</taxon>
        <taxon>Cytophagales</taxon>
        <taxon>Cytophagaceae</taxon>
        <taxon>Rudanella</taxon>
    </lineage>
</organism>
<dbReference type="Pfam" id="PF02469">
    <property type="entry name" value="Fasciclin"/>
    <property type="match status" value="1"/>
</dbReference>
<feature type="compositionally biased region" description="Polar residues" evidence="1">
    <location>
        <begin position="92"/>
        <end position="107"/>
    </location>
</feature>
<evidence type="ECO:0000313" key="5">
    <source>
        <dbReference type="Proteomes" id="UP000488299"/>
    </source>
</evidence>
<name>A0A7J5U0P7_9BACT</name>
<dbReference type="InterPro" id="IPR050904">
    <property type="entry name" value="Adhesion/Biosynth-related"/>
</dbReference>
<dbReference type="PANTHER" id="PTHR10900">
    <property type="entry name" value="PERIOSTIN-RELATED"/>
    <property type="match status" value="1"/>
</dbReference>
<evidence type="ECO:0000256" key="2">
    <source>
        <dbReference type="SAM" id="SignalP"/>
    </source>
</evidence>
<feature type="chain" id="PRO_5029684702" evidence="2">
    <location>
        <begin position="24"/>
        <end position="367"/>
    </location>
</feature>
<feature type="compositionally biased region" description="Low complexity" evidence="1">
    <location>
        <begin position="27"/>
        <end position="41"/>
    </location>
</feature>
<feature type="compositionally biased region" description="Basic residues" evidence="1">
    <location>
        <begin position="70"/>
        <end position="80"/>
    </location>
</feature>
<evidence type="ECO:0000259" key="3">
    <source>
        <dbReference type="PROSITE" id="PS50213"/>
    </source>
</evidence>